<feature type="compositionally biased region" description="Polar residues" evidence="1">
    <location>
        <begin position="25"/>
        <end position="42"/>
    </location>
</feature>
<feature type="chain" id="PRO_5044502338" description="Secreted protein" evidence="2">
    <location>
        <begin position="22"/>
        <end position="105"/>
    </location>
</feature>
<accession>A0AB74UTF8</accession>
<proteinExistence type="predicted"/>
<gene>
    <name evidence="3" type="ORF">ACFYG5_13705</name>
</gene>
<dbReference type="AlphaFoldDB" id="A0AB74UTF8"/>
<feature type="signal peptide" evidence="2">
    <location>
        <begin position="1"/>
        <end position="21"/>
    </location>
</feature>
<organism evidence="3">
    <name type="scientific">Rhodanobacter sp. FW102-FHT14D07</name>
    <dbReference type="NCBI Taxonomy" id="3351462"/>
    <lineage>
        <taxon>Bacteria</taxon>
        <taxon>Pseudomonadati</taxon>
        <taxon>Pseudomonadota</taxon>
        <taxon>Gammaproteobacteria</taxon>
        <taxon>Lysobacterales</taxon>
        <taxon>Rhodanobacteraceae</taxon>
        <taxon>Rhodanobacter</taxon>
    </lineage>
</organism>
<evidence type="ECO:0000256" key="1">
    <source>
        <dbReference type="SAM" id="MobiDB-lite"/>
    </source>
</evidence>
<sequence length="105" mass="10372">MRATHRIIACILCLAFAGATAAASLDSQGVDSGSPTASNASSHDSEDGIAGDVLGMNRENSSPGSSSTSGAVRSSNDRSGAASPAPAPAPRPHLGWQSLLPGSIQ</sequence>
<dbReference type="RefSeq" id="WP_395116214.1">
    <property type="nucleotide sequence ID" value="NZ_CP170721.1"/>
</dbReference>
<evidence type="ECO:0008006" key="4">
    <source>
        <dbReference type="Google" id="ProtNLM"/>
    </source>
</evidence>
<feature type="region of interest" description="Disordered" evidence="1">
    <location>
        <begin position="24"/>
        <end position="105"/>
    </location>
</feature>
<feature type="compositionally biased region" description="Low complexity" evidence="1">
    <location>
        <begin position="61"/>
        <end position="74"/>
    </location>
</feature>
<protein>
    <recommendedName>
        <fullName evidence="4">Secreted protein</fullName>
    </recommendedName>
</protein>
<evidence type="ECO:0000313" key="3">
    <source>
        <dbReference type="EMBL" id="XIA17610.1"/>
    </source>
</evidence>
<dbReference type="EMBL" id="CP170721">
    <property type="protein sequence ID" value="XIA17610.1"/>
    <property type="molecule type" value="Genomic_DNA"/>
</dbReference>
<evidence type="ECO:0000256" key="2">
    <source>
        <dbReference type="SAM" id="SignalP"/>
    </source>
</evidence>
<reference evidence="3" key="1">
    <citation type="submission" date="2024-10" db="EMBL/GenBank/DDBJ databases">
        <authorList>
            <person name="Lesea H.P."/>
            <person name="Kuehl J.V."/>
            <person name="Chandonia J.-M."/>
        </authorList>
    </citation>
    <scope>NUCLEOTIDE SEQUENCE</scope>
    <source>
        <strain evidence="3">FW102-FHT14D07</strain>
    </source>
</reference>
<keyword evidence="2" id="KW-0732">Signal</keyword>
<name>A0AB74UTF8_9GAMM</name>